<dbReference type="Gene3D" id="3.40.50.300">
    <property type="entry name" value="P-loop containing nucleotide triphosphate hydrolases"/>
    <property type="match status" value="2"/>
</dbReference>
<dbReference type="InterPro" id="IPR025285">
    <property type="entry name" value="DUF4145"/>
</dbReference>
<feature type="coiled-coil region" evidence="1">
    <location>
        <begin position="792"/>
        <end position="819"/>
    </location>
</feature>
<dbReference type="PANTHER" id="PTHR47396">
    <property type="entry name" value="TYPE I RESTRICTION ENZYME ECOKI R PROTEIN"/>
    <property type="match status" value="1"/>
</dbReference>
<evidence type="ECO:0000256" key="1">
    <source>
        <dbReference type="SAM" id="Coils"/>
    </source>
</evidence>
<feature type="coiled-coil region" evidence="1">
    <location>
        <begin position="165"/>
        <end position="202"/>
    </location>
</feature>
<protein>
    <submittedName>
        <fullName evidence="3">Type I restriction enzyme EcoR124II R protein</fullName>
        <ecNumber evidence="3">3.1.21.3</ecNumber>
    </submittedName>
</protein>
<keyword evidence="4" id="KW-1185">Reference proteome</keyword>
<dbReference type="CDD" id="cd18032">
    <property type="entry name" value="DEXHc_RE_I_III_res"/>
    <property type="match status" value="1"/>
</dbReference>
<dbReference type="AlphaFoldDB" id="A0A1C0U6H0"/>
<dbReference type="GO" id="GO:0009307">
    <property type="term" value="P:DNA restriction-modification system"/>
    <property type="evidence" value="ECO:0007669"/>
    <property type="project" value="UniProtKB-KW"/>
</dbReference>
<keyword evidence="1" id="KW-0175">Coiled coil</keyword>
<reference evidence="3 4" key="1">
    <citation type="submission" date="2015-12" db="EMBL/GenBank/DDBJ databases">
        <title>Genome comparisons provide insights into the role of secondary metabolites in the pathogenic phase of the Photorhabdus life cycle.</title>
        <authorList>
            <person name="Tobias N.J."/>
            <person name="Mishra B."/>
            <person name="Gupta D.K."/>
            <person name="Thines M."/>
            <person name="Stinear T.P."/>
            <person name="Bode H.B."/>
        </authorList>
    </citation>
    <scope>NUCLEOTIDE SEQUENCE [LARGE SCALE GENOMIC DNA]</scope>
    <source>
        <strain evidence="3 4">PB68.1</strain>
    </source>
</reference>
<keyword evidence="3" id="KW-0378">Hydrolase</keyword>
<dbReference type="InterPro" id="IPR006935">
    <property type="entry name" value="Helicase/UvrB_N"/>
</dbReference>
<dbReference type="SMART" id="SM00487">
    <property type="entry name" value="DEXDc"/>
    <property type="match status" value="1"/>
</dbReference>
<evidence type="ECO:0000313" key="3">
    <source>
        <dbReference type="EMBL" id="OCQ53485.1"/>
    </source>
</evidence>
<dbReference type="STRING" id="286156.Ppb6_01372"/>
<dbReference type="SUPFAM" id="SSF52540">
    <property type="entry name" value="P-loop containing nucleoside triphosphate hydrolases"/>
    <property type="match status" value="2"/>
</dbReference>
<feature type="domain" description="Helicase ATP-binding" evidence="2">
    <location>
        <begin position="377"/>
        <end position="529"/>
    </location>
</feature>
<dbReference type="Gene3D" id="3.90.1570.30">
    <property type="match status" value="1"/>
</dbReference>
<organism evidence="3 4">
    <name type="scientific">Photorhabdus australis subsp. thailandensis</name>
    <dbReference type="NCBI Taxonomy" id="2805096"/>
    <lineage>
        <taxon>Bacteria</taxon>
        <taxon>Pseudomonadati</taxon>
        <taxon>Pseudomonadota</taxon>
        <taxon>Gammaproteobacteria</taxon>
        <taxon>Enterobacterales</taxon>
        <taxon>Morganellaceae</taxon>
        <taxon>Photorhabdus</taxon>
    </lineage>
</organism>
<dbReference type="GO" id="GO:0005829">
    <property type="term" value="C:cytosol"/>
    <property type="evidence" value="ECO:0007669"/>
    <property type="project" value="TreeGrafter"/>
</dbReference>
<dbReference type="PATRIC" id="fig|286156.4.peg.1550"/>
<proteinExistence type="predicted"/>
<dbReference type="RefSeq" id="WP_065822644.1">
    <property type="nucleotide sequence ID" value="NZ_CAWMQZ010000039.1"/>
</dbReference>
<dbReference type="Pfam" id="PF13643">
    <property type="entry name" value="DUF4145"/>
    <property type="match status" value="1"/>
</dbReference>
<evidence type="ECO:0000313" key="4">
    <source>
        <dbReference type="Proteomes" id="UP000093476"/>
    </source>
</evidence>
<dbReference type="InterPro" id="IPR014001">
    <property type="entry name" value="Helicase_ATP-bd"/>
</dbReference>
<dbReference type="GO" id="GO:0003677">
    <property type="term" value="F:DNA binding"/>
    <property type="evidence" value="ECO:0007669"/>
    <property type="project" value="UniProtKB-KW"/>
</dbReference>
<dbReference type="InterPro" id="IPR013670">
    <property type="entry name" value="EcoEI_R_C_dom"/>
</dbReference>
<dbReference type="PANTHER" id="PTHR47396:SF1">
    <property type="entry name" value="ATP-DEPENDENT HELICASE IRC3-RELATED"/>
    <property type="match status" value="1"/>
</dbReference>
<dbReference type="Proteomes" id="UP000093476">
    <property type="component" value="Unassembled WGS sequence"/>
</dbReference>
<dbReference type="InterPro" id="IPR007409">
    <property type="entry name" value="Restrct_endonuc_type1_HsdR_N"/>
</dbReference>
<accession>A0A1C0U6H0</accession>
<dbReference type="GO" id="GO:0009035">
    <property type="term" value="F:type I site-specific deoxyribonuclease activity"/>
    <property type="evidence" value="ECO:0007669"/>
    <property type="project" value="UniProtKB-EC"/>
</dbReference>
<dbReference type="GO" id="GO:0005524">
    <property type="term" value="F:ATP binding"/>
    <property type="evidence" value="ECO:0007669"/>
    <property type="project" value="UniProtKB-KW"/>
</dbReference>
<dbReference type="PROSITE" id="PS51192">
    <property type="entry name" value="HELICASE_ATP_BIND_1"/>
    <property type="match status" value="1"/>
</dbReference>
<dbReference type="EMBL" id="LOMY01000039">
    <property type="protein sequence ID" value="OCQ53485.1"/>
    <property type="molecule type" value="Genomic_DNA"/>
</dbReference>
<gene>
    <name evidence="3" type="primary">hsdR_1</name>
    <name evidence="3" type="ORF">Ppb6_01372</name>
</gene>
<dbReference type="Pfam" id="PF04851">
    <property type="entry name" value="ResIII"/>
    <property type="match status" value="1"/>
</dbReference>
<dbReference type="Pfam" id="PF04313">
    <property type="entry name" value="HSDR_N"/>
    <property type="match status" value="1"/>
</dbReference>
<dbReference type="Pfam" id="PF08463">
    <property type="entry name" value="EcoEI_R_C"/>
    <property type="match status" value="1"/>
</dbReference>
<dbReference type="CDD" id="cd18799">
    <property type="entry name" value="SF2_C_EcoAI-like"/>
    <property type="match status" value="1"/>
</dbReference>
<name>A0A1C0U6H0_9GAMM</name>
<comment type="caution">
    <text evidence="3">The sequence shown here is derived from an EMBL/GenBank/DDBJ whole genome shotgun (WGS) entry which is preliminary data.</text>
</comment>
<dbReference type="InterPro" id="IPR050742">
    <property type="entry name" value="Helicase_Restrict-Modif_Enz"/>
</dbReference>
<dbReference type="EC" id="3.1.21.3" evidence="3"/>
<sequence>MEQSLNFEMLRSQWPELAELACMAERYVHSDPESCLVKLRNFDELIVRWLYRQERLPEGFKANLYDLMNADVFTSMMPEVIIMKMDALRIHGNRAAHGGRIKAKDTYWLLKEAFLLGVWLYVRYGHGNVDDCPKFTLPPLSSSFSTADQKRLEEALKTQDKSRERELALQRALQQEQEQEKAEQLTQRLNQAKARNQQVADILAIDETETRRRLIDSRLISADWHVGTELQNTDQVTQEHPVKEQPTTSGEGYADYVLWDDTHKPLAVIEAKKTSINAEQGRIQARLYADGLEKEYGQRPVIFYTNGYDIWLWDDHKTQGYPPRRIFGFYSKESLQYLIQQRETRLPLNTVPHVKDSHGQLVAGRLYQLETIARVSERFTNKYRQALIVQATGTGKTRVAIALSKLMIDARWVKRVLFLCDRKELRKQAGNAFKQFTNDPLYVVGKSKREDMQNARIYIATYPGMLKIMDRFDVGYFDLIIADESHRSIYNVYGDLFKYFDALQVGLTATPIDMVSKTTFGLFGCEGRIPTANYSLEDAIADNNLVPYEVVTHTTQFLRDGIKREKLSDTQIRELEDQGIDPNTLEFEGSALDEAIFNKDTNRHILRNLMENGLKDRDGQLPGKTIIFARNHTHAILLNKLFDDMYPQFAGRFCQVIDNYDPRAEQLIDDFKGLNESTNKELTIAISVDMLDTGIDVPEIVNLVFAKPVKSKVKFWQMIGRGTRMCSGLYGEGKNDKSLDKQKFRIFDHWGNFEYHELRTEEAEVIPTKSLAQKRFEAWIALGTAAQRKFDKQAVILVARQLQEQINALDEKSIAVQEKWQQKVQYSNEKVLQQFSPKTQQDLLAILAPLMQWVDVRGQSEALRFDMDILAAQTARYTNPDELDVLWPVIVEKLERLPPHLVQVQQQGQRINQLRDLTWWKKASLEELEDIRIHLRGIVHLMEKEVTTRSGTLNVDITEDINLIQSETRKTNIRSIDFKLYRQQVQGALEPLFQHNPVLKKIRNGEPVTETELDELAKLVLIQNPNVDIRALKEFYPQAIASLDQLLRTIIGMDGEAVTARFAQFASHNHLNSLQLRFLDLLKNHIRDFGTIEMKQLFEQPFTHIHNEGIAGVFSDMTQIARLQKIVEELGVVTRAPAV</sequence>
<evidence type="ECO:0000259" key="2">
    <source>
        <dbReference type="PROSITE" id="PS51192"/>
    </source>
</evidence>
<dbReference type="InterPro" id="IPR027417">
    <property type="entry name" value="P-loop_NTPase"/>
</dbReference>